<name>A0A1F7TL77_9BACT</name>
<feature type="compositionally biased region" description="Low complexity" evidence="1">
    <location>
        <begin position="40"/>
        <end position="51"/>
    </location>
</feature>
<organism evidence="2 3">
    <name type="scientific">Candidatus Uhrbacteria bacterium RIFCSPHIGHO2_01_FULL_63_20</name>
    <dbReference type="NCBI Taxonomy" id="1802385"/>
    <lineage>
        <taxon>Bacteria</taxon>
        <taxon>Candidatus Uhriibacteriota</taxon>
    </lineage>
</organism>
<feature type="compositionally biased region" description="Basic and acidic residues" evidence="1">
    <location>
        <begin position="12"/>
        <end position="32"/>
    </location>
</feature>
<feature type="region of interest" description="Disordered" evidence="1">
    <location>
        <begin position="12"/>
        <end position="88"/>
    </location>
</feature>
<proteinExistence type="predicted"/>
<evidence type="ECO:0000313" key="3">
    <source>
        <dbReference type="Proteomes" id="UP000177885"/>
    </source>
</evidence>
<sequence length="103" mass="11327">MMGLSEFKEAAEAAKAKADAEKEAAGKERVGTEVRTISPQEAAQIQAQARQQLEEARAQVERQAAAQGPDHGNLRQQDIPTQVIRRPEIPKKKGFFARLFGSK</sequence>
<dbReference type="STRING" id="1802385.A2856_01650"/>
<accession>A0A1F7TL77</accession>
<dbReference type="EMBL" id="MGDT01000007">
    <property type="protein sequence ID" value="OGL66378.1"/>
    <property type="molecule type" value="Genomic_DNA"/>
</dbReference>
<protein>
    <submittedName>
        <fullName evidence="2">Uncharacterized protein</fullName>
    </submittedName>
</protein>
<dbReference type="Proteomes" id="UP000177885">
    <property type="component" value="Unassembled WGS sequence"/>
</dbReference>
<dbReference type="AlphaFoldDB" id="A0A1F7TL77"/>
<comment type="caution">
    <text evidence="2">The sequence shown here is derived from an EMBL/GenBank/DDBJ whole genome shotgun (WGS) entry which is preliminary data.</text>
</comment>
<reference evidence="2 3" key="1">
    <citation type="journal article" date="2016" name="Nat. Commun.">
        <title>Thousands of microbial genomes shed light on interconnected biogeochemical processes in an aquifer system.</title>
        <authorList>
            <person name="Anantharaman K."/>
            <person name="Brown C.T."/>
            <person name="Hug L.A."/>
            <person name="Sharon I."/>
            <person name="Castelle C.J."/>
            <person name="Probst A.J."/>
            <person name="Thomas B.C."/>
            <person name="Singh A."/>
            <person name="Wilkins M.J."/>
            <person name="Karaoz U."/>
            <person name="Brodie E.L."/>
            <person name="Williams K.H."/>
            <person name="Hubbard S.S."/>
            <person name="Banfield J.F."/>
        </authorList>
    </citation>
    <scope>NUCLEOTIDE SEQUENCE [LARGE SCALE GENOMIC DNA]</scope>
</reference>
<evidence type="ECO:0000256" key="1">
    <source>
        <dbReference type="SAM" id="MobiDB-lite"/>
    </source>
</evidence>
<evidence type="ECO:0000313" key="2">
    <source>
        <dbReference type="EMBL" id="OGL66378.1"/>
    </source>
</evidence>
<gene>
    <name evidence="2" type="ORF">A2856_01650</name>
</gene>